<evidence type="ECO:0008006" key="4">
    <source>
        <dbReference type="Google" id="ProtNLM"/>
    </source>
</evidence>
<dbReference type="Proteomes" id="UP000249890">
    <property type="component" value="Chromosome"/>
</dbReference>
<sequence>MRRKSLVAAAVALVLMFSMFSSVFAASSTVVIPNLNYFVQHSLKNDDTVTFKYTNPQAVNQTAIFRITNVGPLDTATDQVAGKLNVQYSLVYANGSTVSLGSGTSLSGGISLAPNASLVVKVKNVNTNSQVGFKIRFDNQ</sequence>
<keyword evidence="1" id="KW-0732">Signal</keyword>
<protein>
    <recommendedName>
        <fullName evidence="4">DUF11 domain-containing protein</fullName>
    </recommendedName>
</protein>
<gene>
    <name evidence="2" type="ORF">B9T62_13475</name>
</gene>
<dbReference type="EMBL" id="CP021780">
    <property type="protein sequence ID" value="ASA21689.1"/>
    <property type="molecule type" value="Genomic_DNA"/>
</dbReference>
<dbReference type="AlphaFoldDB" id="A0A2Z2KHM6"/>
<reference evidence="2 3" key="1">
    <citation type="submission" date="2017-06" db="EMBL/GenBank/DDBJ databases">
        <title>Complete genome sequence of Paenibacillus donghaensis KCTC 13049T isolated from East Sea sediment, South Korea.</title>
        <authorList>
            <person name="Jung B.K."/>
            <person name="Hong S.-J."/>
            <person name="Shin J.-H."/>
        </authorList>
    </citation>
    <scope>NUCLEOTIDE SEQUENCE [LARGE SCALE GENOMIC DNA]</scope>
    <source>
        <strain evidence="2 3">KCTC 13049</strain>
    </source>
</reference>
<evidence type="ECO:0000313" key="3">
    <source>
        <dbReference type="Proteomes" id="UP000249890"/>
    </source>
</evidence>
<dbReference type="KEGG" id="pdh:B9T62_13475"/>
<feature type="chain" id="PRO_5016310261" description="DUF11 domain-containing protein" evidence="1">
    <location>
        <begin position="26"/>
        <end position="140"/>
    </location>
</feature>
<evidence type="ECO:0000313" key="2">
    <source>
        <dbReference type="EMBL" id="ASA21689.1"/>
    </source>
</evidence>
<accession>A0A2Z2KHM6</accession>
<organism evidence="2 3">
    <name type="scientific">Paenibacillus donghaensis</name>
    <dbReference type="NCBI Taxonomy" id="414771"/>
    <lineage>
        <taxon>Bacteria</taxon>
        <taxon>Bacillati</taxon>
        <taxon>Bacillota</taxon>
        <taxon>Bacilli</taxon>
        <taxon>Bacillales</taxon>
        <taxon>Paenibacillaceae</taxon>
        <taxon>Paenibacillus</taxon>
    </lineage>
</organism>
<proteinExistence type="predicted"/>
<name>A0A2Z2KHM6_9BACL</name>
<feature type="signal peptide" evidence="1">
    <location>
        <begin position="1"/>
        <end position="25"/>
    </location>
</feature>
<keyword evidence="3" id="KW-1185">Reference proteome</keyword>
<evidence type="ECO:0000256" key="1">
    <source>
        <dbReference type="SAM" id="SignalP"/>
    </source>
</evidence>